<dbReference type="PROSITE" id="PS51704">
    <property type="entry name" value="GP_PDE"/>
    <property type="match status" value="1"/>
</dbReference>
<feature type="domain" description="GP-PDE" evidence="1">
    <location>
        <begin position="60"/>
        <end position="354"/>
    </location>
</feature>
<sequence>MRVTDPSCESGVIVQHLSFYRPALLAMALLASAGMTMQASARPEAEFQDDFGHNARQGRPLIVAHRGASGLRVENSLSAFRKALELGADGLETDVQLTADGQLVLNHDFTLNADLAQKNGSYSAPQTPIKSMMLADIRSYDIGTPKPGTAYAARHPDLVPTPGEKVPTLAELIDLMRAHDDRSILWLEIKSMPFMPEVSGDPVQLAQSVVDTLHAQDFTARVVVLSFDWNVLREVKKRDPSIPLAFLSSNVHRALAHAENSPLARADPAMITRSMTGLNGFNGRSIVDVLKEEGAAWWDQDYADFTLHDLTEAQEQGLRLGAWTLDDPGTARLLFNIGIDAITTNRPDIMFEEFDPQVTTPE</sequence>
<dbReference type="OrthoDB" id="9795622at2"/>
<dbReference type="GO" id="GO:0008081">
    <property type="term" value="F:phosphoric diester hydrolase activity"/>
    <property type="evidence" value="ECO:0007669"/>
    <property type="project" value="InterPro"/>
</dbReference>
<dbReference type="InterPro" id="IPR030395">
    <property type="entry name" value="GP_PDE_dom"/>
</dbReference>
<dbReference type="GO" id="GO:0006629">
    <property type="term" value="P:lipid metabolic process"/>
    <property type="evidence" value="ECO:0007669"/>
    <property type="project" value="InterPro"/>
</dbReference>
<dbReference type="Gene3D" id="3.20.20.190">
    <property type="entry name" value="Phosphatidylinositol (PI) phosphodiesterase"/>
    <property type="match status" value="1"/>
</dbReference>
<dbReference type="EMBL" id="RAPF01000001">
    <property type="protein sequence ID" value="RKF23021.1"/>
    <property type="molecule type" value="Genomic_DNA"/>
</dbReference>
<evidence type="ECO:0000313" key="2">
    <source>
        <dbReference type="EMBL" id="RKF23021.1"/>
    </source>
</evidence>
<dbReference type="PANTHER" id="PTHR46211:SF14">
    <property type="entry name" value="GLYCEROPHOSPHODIESTER PHOSPHODIESTERASE"/>
    <property type="match status" value="1"/>
</dbReference>
<dbReference type="PROSITE" id="PS50007">
    <property type="entry name" value="PIPLC_X_DOMAIN"/>
    <property type="match status" value="1"/>
</dbReference>
<dbReference type="Proteomes" id="UP000284395">
    <property type="component" value="Unassembled WGS sequence"/>
</dbReference>
<dbReference type="PANTHER" id="PTHR46211">
    <property type="entry name" value="GLYCEROPHOSPHORYL DIESTER PHOSPHODIESTERASE"/>
    <property type="match status" value="1"/>
</dbReference>
<comment type="caution">
    <text evidence="2">The sequence shown here is derived from an EMBL/GenBank/DDBJ whole genome shotgun (WGS) entry which is preliminary data.</text>
</comment>
<dbReference type="SUPFAM" id="SSF51695">
    <property type="entry name" value="PLC-like phosphodiesterases"/>
    <property type="match status" value="1"/>
</dbReference>
<dbReference type="Pfam" id="PF03009">
    <property type="entry name" value="GDPD"/>
    <property type="match status" value="1"/>
</dbReference>
<dbReference type="AlphaFoldDB" id="A0A420EQT2"/>
<reference evidence="2 3" key="1">
    <citation type="submission" date="2018-09" db="EMBL/GenBank/DDBJ databases">
        <title>Altererythrobacter spongiae sp. nov., isolated from a marine sponge.</title>
        <authorList>
            <person name="Zhuang L."/>
            <person name="Luo L."/>
        </authorList>
    </citation>
    <scope>NUCLEOTIDE SEQUENCE [LARGE SCALE GENOMIC DNA]</scope>
    <source>
        <strain evidence="2 3">HN-Y73</strain>
    </source>
</reference>
<proteinExistence type="predicted"/>
<name>A0A420EQT2_9SPHN</name>
<keyword evidence="3" id="KW-1185">Reference proteome</keyword>
<dbReference type="InterPro" id="IPR017946">
    <property type="entry name" value="PLC-like_Pdiesterase_TIM-brl"/>
</dbReference>
<evidence type="ECO:0000313" key="3">
    <source>
        <dbReference type="Proteomes" id="UP000284395"/>
    </source>
</evidence>
<protein>
    <recommendedName>
        <fullName evidence="1">GP-PDE domain-containing protein</fullName>
    </recommendedName>
</protein>
<evidence type="ECO:0000259" key="1">
    <source>
        <dbReference type="PROSITE" id="PS51704"/>
    </source>
</evidence>
<organism evidence="2 3">
    <name type="scientific">Altericroceibacterium spongiae</name>
    <dbReference type="NCBI Taxonomy" id="2320269"/>
    <lineage>
        <taxon>Bacteria</taxon>
        <taxon>Pseudomonadati</taxon>
        <taxon>Pseudomonadota</taxon>
        <taxon>Alphaproteobacteria</taxon>
        <taxon>Sphingomonadales</taxon>
        <taxon>Erythrobacteraceae</taxon>
        <taxon>Altericroceibacterium</taxon>
    </lineage>
</organism>
<gene>
    <name evidence="2" type="ORF">D6851_00455</name>
</gene>
<accession>A0A420EQT2</accession>